<dbReference type="PROSITE" id="PS50297">
    <property type="entry name" value="ANK_REP_REGION"/>
    <property type="match status" value="2"/>
</dbReference>
<gene>
    <name evidence="5" type="ORF">TrLO_g2374</name>
</gene>
<dbReference type="Pfam" id="PF12796">
    <property type="entry name" value="Ank_2"/>
    <property type="match status" value="1"/>
</dbReference>
<proteinExistence type="predicted"/>
<keyword evidence="6" id="KW-1185">Reference proteome</keyword>
<dbReference type="PROSITE" id="PS50088">
    <property type="entry name" value="ANK_REPEAT"/>
    <property type="match status" value="2"/>
</dbReference>
<feature type="region of interest" description="Disordered" evidence="4">
    <location>
        <begin position="310"/>
        <end position="347"/>
    </location>
</feature>
<evidence type="ECO:0000256" key="3">
    <source>
        <dbReference type="PROSITE-ProRule" id="PRU00023"/>
    </source>
</evidence>
<reference evidence="6" key="1">
    <citation type="journal article" date="2023" name="Commun. Biol.">
        <title>Genome analysis of Parmales, the sister group of diatoms, reveals the evolutionary specialization of diatoms from phago-mixotrophs to photoautotrophs.</title>
        <authorList>
            <person name="Ban H."/>
            <person name="Sato S."/>
            <person name="Yoshikawa S."/>
            <person name="Yamada K."/>
            <person name="Nakamura Y."/>
            <person name="Ichinomiya M."/>
            <person name="Sato N."/>
            <person name="Blanc-Mathieu R."/>
            <person name="Endo H."/>
            <person name="Kuwata A."/>
            <person name="Ogata H."/>
        </authorList>
    </citation>
    <scope>NUCLEOTIDE SEQUENCE [LARGE SCALE GENOMIC DNA]</scope>
    <source>
        <strain evidence="6">NIES 3700</strain>
    </source>
</reference>
<evidence type="ECO:0000313" key="6">
    <source>
        <dbReference type="Proteomes" id="UP001165122"/>
    </source>
</evidence>
<organism evidence="5 6">
    <name type="scientific">Triparma laevis f. longispina</name>
    <dbReference type="NCBI Taxonomy" id="1714387"/>
    <lineage>
        <taxon>Eukaryota</taxon>
        <taxon>Sar</taxon>
        <taxon>Stramenopiles</taxon>
        <taxon>Ochrophyta</taxon>
        <taxon>Bolidophyceae</taxon>
        <taxon>Parmales</taxon>
        <taxon>Triparmaceae</taxon>
        <taxon>Triparma</taxon>
    </lineage>
</organism>
<keyword evidence="2 3" id="KW-0040">ANK repeat</keyword>
<feature type="compositionally biased region" description="Basic and acidic residues" evidence="4">
    <location>
        <begin position="311"/>
        <end position="336"/>
    </location>
</feature>
<dbReference type="PANTHER" id="PTHR24198">
    <property type="entry name" value="ANKYRIN REPEAT AND PROTEIN KINASE DOMAIN-CONTAINING PROTEIN"/>
    <property type="match status" value="1"/>
</dbReference>
<dbReference type="InterPro" id="IPR036770">
    <property type="entry name" value="Ankyrin_rpt-contain_sf"/>
</dbReference>
<dbReference type="Proteomes" id="UP001165122">
    <property type="component" value="Unassembled WGS sequence"/>
</dbReference>
<comment type="caution">
    <text evidence="5">The sequence shown here is derived from an EMBL/GenBank/DDBJ whole genome shotgun (WGS) entry which is preliminary data.</text>
</comment>
<dbReference type="OrthoDB" id="341259at2759"/>
<dbReference type="InterPro" id="IPR002110">
    <property type="entry name" value="Ankyrin_rpt"/>
</dbReference>
<evidence type="ECO:0000313" key="5">
    <source>
        <dbReference type="EMBL" id="GMH75154.1"/>
    </source>
</evidence>
<dbReference type="Gene3D" id="1.25.40.20">
    <property type="entry name" value="Ankyrin repeat-containing domain"/>
    <property type="match status" value="1"/>
</dbReference>
<evidence type="ECO:0000256" key="2">
    <source>
        <dbReference type="ARBA" id="ARBA00023043"/>
    </source>
</evidence>
<dbReference type="SUPFAM" id="SSF48403">
    <property type="entry name" value="Ankyrin repeat"/>
    <property type="match status" value="1"/>
</dbReference>
<dbReference type="EMBL" id="BRXW01000711">
    <property type="protein sequence ID" value="GMH75154.1"/>
    <property type="molecule type" value="Genomic_DNA"/>
</dbReference>
<feature type="repeat" description="ANK" evidence="3">
    <location>
        <begin position="212"/>
        <end position="244"/>
    </location>
</feature>
<sequence length="347" mass="37536">MGNLLSAHPATAPGAPPPLIVACISSDYEKYLGIYSDLTSSLPPNSPNPLTTLDSQGNSVLHALFSSQNPSLQILSHIHTSLPPQTLSSMYSQKSTVLGCNPIWICVAYGNLSILNSVGSKIGSSKLLELINVPNLQGDTSLLATCSKGNLKMIEYLSTLYSPSRFSDLLLKPNKNGTTALWIVIGNSHCNVLSYLLTVKDLELDLNAPNDNGLYPLHVCCERGDIDTLRILLDNVSSIDVRDKNGANPLHVAAFCGNVKVVEVLVESVKPEVLKLKDSAGRSAYVLAMLKDCTEIGELLKSKGAGEVTNDEVKEIEEAKERREESKRKREEERNNAKGLPGVQEIS</sequence>
<protein>
    <submittedName>
        <fullName evidence="5">Uncharacterized protein</fullName>
    </submittedName>
</protein>
<dbReference type="PANTHER" id="PTHR24198:SF165">
    <property type="entry name" value="ANKYRIN REPEAT-CONTAINING PROTEIN-RELATED"/>
    <property type="match status" value="1"/>
</dbReference>
<evidence type="ECO:0000256" key="4">
    <source>
        <dbReference type="SAM" id="MobiDB-lite"/>
    </source>
</evidence>
<evidence type="ECO:0000256" key="1">
    <source>
        <dbReference type="ARBA" id="ARBA00022737"/>
    </source>
</evidence>
<keyword evidence="1" id="KW-0677">Repeat</keyword>
<dbReference type="AlphaFoldDB" id="A0A9W7EBD5"/>
<accession>A0A9W7EBD5</accession>
<name>A0A9W7EBD5_9STRA</name>
<feature type="repeat" description="ANK" evidence="3">
    <location>
        <begin position="245"/>
        <end position="267"/>
    </location>
</feature>
<dbReference type="SMART" id="SM00248">
    <property type="entry name" value="ANK"/>
    <property type="match status" value="5"/>
</dbReference>